<proteinExistence type="predicted"/>
<keyword evidence="2 5" id="KW-0812">Transmembrane</keyword>
<evidence type="ECO:0000256" key="2">
    <source>
        <dbReference type="ARBA" id="ARBA00022692"/>
    </source>
</evidence>
<evidence type="ECO:0000313" key="6">
    <source>
        <dbReference type="EMBL" id="CBY12379.1"/>
    </source>
</evidence>
<dbReference type="GO" id="GO:0035348">
    <property type="term" value="P:acetyl-CoA transmembrane transport"/>
    <property type="evidence" value="ECO:0007669"/>
    <property type="project" value="InterPro"/>
</dbReference>
<dbReference type="EMBL" id="FN653117">
    <property type="protein sequence ID" value="CBY12379.1"/>
    <property type="molecule type" value="Genomic_DNA"/>
</dbReference>
<gene>
    <name evidence="6" type="ORF">GSOID_T00001748001</name>
</gene>
<sequence length="494" mass="54631">MLKTGLGNDISAICFLLLLYFLQGVPLGLGASIPLLLQKAGVTYAQQAVFTFAGYPFSFKFLWSGLVDSLYIRHIGRRKSWLFPVQLLIGIFLIFLSVRIDFLLESKNVAVLAACFFILNFLVATQDIVVDGWALTLLSRRNAGAAANCNAAGQTLGAFFGYGFFMALSDPEFCNKWLRSESSPNPMITTASFFAFWGTAFIGLTILIAALKSEKNDVSLKPPPLKETYKTMVDIFKLSSVKTLVLLWFTCNIGSAVAGEASMLKLTERGMSRSTLALLSSYLAPIRILLPMAIERFTSKRALTCWTITAVYGLLSAATSPLIIHFMPKMVLDGTSMYIIVFLSFLDSIFGTVNFVSTMSFHAQISDPVLGGVYMTLLNSAANFGGSWPETFALWTLDKIGDSPIEEPFNLTKIENGEQVLSDFYKWDPIFSLSIICTILGILWFAIFARKLFYLQNLPKKSWLVAHSGSSDKHTSDISYYPLLDDDMASNVIL</sequence>
<dbReference type="Proteomes" id="UP000001307">
    <property type="component" value="Unassembled WGS sequence"/>
</dbReference>
<keyword evidence="4 5" id="KW-0472">Membrane</keyword>
<accession>E4XRG3</accession>
<feature type="transmembrane region" description="Helical" evidence="5">
    <location>
        <begin position="151"/>
        <end position="168"/>
    </location>
</feature>
<dbReference type="GO" id="GO:0008521">
    <property type="term" value="F:acetyl-CoA transmembrane transporter activity"/>
    <property type="evidence" value="ECO:0007669"/>
    <property type="project" value="InterPro"/>
</dbReference>
<keyword evidence="7" id="KW-1185">Reference proteome</keyword>
<evidence type="ECO:0008006" key="8">
    <source>
        <dbReference type="Google" id="ProtNLM"/>
    </source>
</evidence>
<feature type="transmembrane region" description="Helical" evidence="5">
    <location>
        <begin position="110"/>
        <end position="130"/>
    </location>
</feature>
<dbReference type="InParanoid" id="E4XRG3"/>
<evidence type="ECO:0000256" key="1">
    <source>
        <dbReference type="ARBA" id="ARBA00004141"/>
    </source>
</evidence>
<protein>
    <recommendedName>
        <fullName evidence="8">Major facilitator superfamily (MFS) profile domain-containing protein</fullName>
    </recommendedName>
</protein>
<feature type="transmembrane region" description="Helical" evidence="5">
    <location>
        <begin position="336"/>
        <end position="357"/>
    </location>
</feature>
<feature type="transmembrane region" description="Helical" evidence="5">
    <location>
        <begin position="81"/>
        <end position="98"/>
    </location>
</feature>
<evidence type="ECO:0000256" key="5">
    <source>
        <dbReference type="SAM" id="Phobius"/>
    </source>
</evidence>
<dbReference type="InterPro" id="IPR004752">
    <property type="entry name" value="AmpG_permease/AT-1"/>
</dbReference>
<feature type="transmembrane region" description="Helical" evidence="5">
    <location>
        <begin position="302"/>
        <end position="324"/>
    </location>
</feature>
<dbReference type="InterPro" id="IPR036259">
    <property type="entry name" value="MFS_trans_sf"/>
</dbReference>
<dbReference type="PANTHER" id="PTHR12778">
    <property type="entry name" value="SOLUTE CARRIER FAMILY 33 ACETYL-COA TRANSPORTER -RELATED"/>
    <property type="match status" value="1"/>
</dbReference>
<dbReference type="InterPro" id="IPR024371">
    <property type="entry name" value="AcetylCoA_trans_1-like"/>
</dbReference>
<dbReference type="OrthoDB" id="6415790at2759"/>
<organism evidence="6">
    <name type="scientific">Oikopleura dioica</name>
    <name type="common">Tunicate</name>
    <dbReference type="NCBI Taxonomy" id="34765"/>
    <lineage>
        <taxon>Eukaryota</taxon>
        <taxon>Metazoa</taxon>
        <taxon>Chordata</taxon>
        <taxon>Tunicata</taxon>
        <taxon>Appendicularia</taxon>
        <taxon>Copelata</taxon>
        <taxon>Oikopleuridae</taxon>
        <taxon>Oikopleura</taxon>
    </lineage>
</organism>
<comment type="subcellular location">
    <subcellularLocation>
        <location evidence="1">Membrane</location>
        <topology evidence="1">Multi-pass membrane protein</topology>
    </subcellularLocation>
</comment>
<dbReference type="AlphaFoldDB" id="E4XRG3"/>
<keyword evidence="3 5" id="KW-1133">Transmembrane helix</keyword>
<feature type="transmembrane region" description="Helical" evidence="5">
    <location>
        <begin position="188"/>
        <end position="211"/>
    </location>
</feature>
<reference evidence="6" key="1">
    <citation type="journal article" date="2010" name="Science">
        <title>Plasticity of animal genome architecture unmasked by rapid evolution of a pelagic tunicate.</title>
        <authorList>
            <person name="Denoeud F."/>
            <person name="Henriet S."/>
            <person name="Mungpakdee S."/>
            <person name="Aury J.M."/>
            <person name="Da Silva C."/>
            <person name="Brinkmann H."/>
            <person name="Mikhaleva J."/>
            <person name="Olsen L.C."/>
            <person name="Jubin C."/>
            <person name="Canestro C."/>
            <person name="Bouquet J.M."/>
            <person name="Danks G."/>
            <person name="Poulain J."/>
            <person name="Campsteijn C."/>
            <person name="Adamski M."/>
            <person name="Cross I."/>
            <person name="Yadetie F."/>
            <person name="Muffato M."/>
            <person name="Louis A."/>
            <person name="Butcher S."/>
            <person name="Tsagkogeorga G."/>
            <person name="Konrad A."/>
            <person name="Singh S."/>
            <person name="Jensen M.F."/>
            <person name="Cong E.H."/>
            <person name="Eikeseth-Otteraa H."/>
            <person name="Noel B."/>
            <person name="Anthouard V."/>
            <person name="Porcel B.M."/>
            <person name="Kachouri-Lafond R."/>
            <person name="Nishino A."/>
            <person name="Ugolini M."/>
            <person name="Chourrout P."/>
            <person name="Nishida H."/>
            <person name="Aasland R."/>
            <person name="Huzurbazar S."/>
            <person name="Westhof E."/>
            <person name="Delsuc F."/>
            <person name="Lehrach H."/>
            <person name="Reinhardt R."/>
            <person name="Weissenbach J."/>
            <person name="Roy S.W."/>
            <person name="Artiguenave F."/>
            <person name="Postlethwait J.H."/>
            <person name="Manak J.R."/>
            <person name="Thompson E.M."/>
            <person name="Jaillon O."/>
            <person name="Du Pasquier L."/>
            <person name="Boudinot P."/>
            <person name="Liberles D.A."/>
            <person name="Volff J.N."/>
            <person name="Philippe H."/>
            <person name="Lenhard B."/>
            <person name="Roest Crollius H."/>
            <person name="Wincker P."/>
            <person name="Chourrout D."/>
        </authorList>
    </citation>
    <scope>NUCLEOTIDE SEQUENCE [LARGE SCALE GENOMIC DNA]</scope>
</reference>
<evidence type="ECO:0000256" key="3">
    <source>
        <dbReference type="ARBA" id="ARBA00022989"/>
    </source>
</evidence>
<dbReference type="Pfam" id="PF13000">
    <property type="entry name" value="Acatn"/>
    <property type="match status" value="2"/>
</dbReference>
<evidence type="ECO:0000313" key="7">
    <source>
        <dbReference type="Proteomes" id="UP000001307"/>
    </source>
</evidence>
<feature type="transmembrane region" description="Helical" evidence="5">
    <location>
        <begin position="369"/>
        <end position="388"/>
    </location>
</feature>
<feature type="transmembrane region" description="Helical" evidence="5">
    <location>
        <begin position="430"/>
        <end position="453"/>
    </location>
</feature>
<evidence type="ECO:0000256" key="4">
    <source>
        <dbReference type="ARBA" id="ARBA00023136"/>
    </source>
</evidence>
<dbReference type="PANTHER" id="PTHR12778:SF9">
    <property type="entry name" value="ACETYL-COENZYME A TRANSPORTER 1"/>
    <property type="match status" value="1"/>
</dbReference>
<name>E4XRG3_OIKDI</name>
<dbReference type="SUPFAM" id="SSF103473">
    <property type="entry name" value="MFS general substrate transporter"/>
    <property type="match status" value="1"/>
</dbReference>
<dbReference type="GO" id="GO:0016020">
    <property type="term" value="C:membrane"/>
    <property type="evidence" value="ECO:0007669"/>
    <property type="project" value="UniProtKB-SubCell"/>
</dbReference>
<feature type="transmembrane region" description="Helical" evidence="5">
    <location>
        <begin position="54"/>
        <end position="72"/>
    </location>
</feature>